<organism evidence="1 2">
    <name type="scientific">Araneus ventricosus</name>
    <name type="common">Orbweaver spider</name>
    <name type="synonym">Epeira ventricosa</name>
    <dbReference type="NCBI Taxonomy" id="182803"/>
    <lineage>
        <taxon>Eukaryota</taxon>
        <taxon>Metazoa</taxon>
        <taxon>Ecdysozoa</taxon>
        <taxon>Arthropoda</taxon>
        <taxon>Chelicerata</taxon>
        <taxon>Arachnida</taxon>
        <taxon>Araneae</taxon>
        <taxon>Araneomorphae</taxon>
        <taxon>Entelegynae</taxon>
        <taxon>Araneoidea</taxon>
        <taxon>Araneidae</taxon>
        <taxon>Araneus</taxon>
    </lineage>
</organism>
<evidence type="ECO:0000313" key="1">
    <source>
        <dbReference type="EMBL" id="GBM73436.1"/>
    </source>
</evidence>
<dbReference type="EMBL" id="BGPR01002438">
    <property type="protein sequence ID" value="GBM73436.1"/>
    <property type="molecule type" value="Genomic_DNA"/>
</dbReference>
<dbReference type="OrthoDB" id="5870230at2759"/>
<reference evidence="1 2" key="1">
    <citation type="journal article" date="2019" name="Sci. Rep.">
        <title>Orb-weaving spider Araneus ventricosus genome elucidates the spidroin gene catalogue.</title>
        <authorList>
            <person name="Kono N."/>
            <person name="Nakamura H."/>
            <person name="Ohtoshi R."/>
            <person name="Moran D.A.P."/>
            <person name="Shinohara A."/>
            <person name="Yoshida Y."/>
            <person name="Fujiwara M."/>
            <person name="Mori M."/>
            <person name="Tomita M."/>
            <person name="Arakawa K."/>
        </authorList>
    </citation>
    <scope>NUCLEOTIDE SEQUENCE [LARGE SCALE GENOMIC DNA]</scope>
</reference>
<protein>
    <submittedName>
        <fullName evidence="1">Uncharacterized protein</fullName>
    </submittedName>
</protein>
<keyword evidence="2" id="KW-1185">Reference proteome</keyword>
<proteinExistence type="predicted"/>
<gene>
    <name evidence="1" type="ORF">AVEN_113037_1</name>
</gene>
<evidence type="ECO:0000313" key="2">
    <source>
        <dbReference type="Proteomes" id="UP000499080"/>
    </source>
</evidence>
<accession>A0A4Y2I8L1</accession>
<name>A0A4Y2I8L1_ARAVE</name>
<dbReference type="AlphaFoldDB" id="A0A4Y2I8L1"/>
<sequence>MSRSLLGRLWPCGKVSIYGPFNCCGIFGPQDYEGSAWMTQDLGKGDAVAKTCCILSNGDHLDPKPLNSSWCQSDKPAESSQFRHEEVTAFSKL</sequence>
<comment type="caution">
    <text evidence="1">The sequence shown here is derived from an EMBL/GenBank/DDBJ whole genome shotgun (WGS) entry which is preliminary data.</text>
</comment>
<dbReference type="Proteomes" id="UP000499080">
    <property type="component" value="Unassembled WGS sequence"/>
</dbReference>